<proteinExistence type="predicted"/>
<gene>
    <name evidence="1" type="ORF">LCGC14_0401960</name>
</gene>
<evidence type="ECO:0008006" key="2">
    <source>
        <dbReference type="Google" id="ProtNLM"/>
    </source>
</evidence>
<organism evidence="1">
    <name type="scientific">marine sediment metagenome</name>
    <dbReference type="NCBI Taxonomy" id="412755"/>
    <lineage>
        <taxon>unclassified sequences</taxon>
        <taxon>metagenomes</taxon>
        <taxon>ecological metagenomes</taxon>
    </lineage>
</organism>
<comment type="caution">
    <text evidence="1">The sequence shown here is derived from an EMBL/GenBank/DDBJ whole genome shotgun (WGS) entry which is preliminary data.</text>
</comment>
<dbReference type="EMBL" id="LAZR01000346">
    <property type="protein sequence ID" value="KKN73300.1"/>
    <property type="molecule type" value="Genomic_DNA"/>
</dbReference>
<dbReference type="NCBIfam" id="TIGR04474">
    <property type="entry name" value="tcm_partner"/>
    <property type="match status" value="1"/>
</dbReference>
<sequence length="322" mass="36517">MLGLLLDYLAEDERRCGLGDYTLERDTFMCARQLQMYGGSWTEKKLQILSKYLEAYTKALKNQPFELIYIDAFAGTGYRELPTAGPDDEGTLFAELVEPDPQQFLDGSARMALGISPPFHRYMFIEKSGTRLSELKKLRDSSDLCDRIELKLGDCNDELLDICMNWDWRGQRAVLFLDPFGMQVDWSTIEAVARTRAIDMWILFPISAVNRLLTQSGNIPTKWADRLTNLFGTPTWQEEFYQNAPDGLFGSTGVSRKACDWMDIAGLWNERLRSVFADVADNPRMLHNSTGAPLFLFCFAAANPKGAPIAKRIAGHILEHME</sequence>
<dbReference type="InterPro" id="IPR031009">
    <property type="entry name" value="Tcm_partner"/>
</dbReference>
<reference evidence="1" key="1">
    <citation type="journal article" date="2015" name="Nature">
        <title>Complex archaea that bridge the gap between prokaryotes and eukaryotes.</title>
        <authorList>
            <person name="Spang A."/>
            <person name="Saw J.H."/>
            <person name="Jorgensen S.L."/>
            <person name="Zaremba-Niedzwiedzka K."/>
            <person name="Martijn J."/>
            <person name="Lind A.E."/>
            <person name="van Eijk R."/>
            <person name="Schleper C."/>
            <person name="Guy L."/>
            <person name="Ettema T.J."/>
        </authorList>
    </citation>
    <scope>NUCLEOTIDE SEQUENCE</scope>
</reference>
<protein>
    <recommendedName>
        <fullName evidence="2">Three-Cys-motif partner protein TcmP</fullName>
    </recommendedName>
</protein>
<evidence type="ECO:0000313" key="1">
    <source>
        <dbReference type="EMBL" id="KKN73300.1"/>
    </source>
</evidence>
<accession>A0A0F9SWN4</accession>
<dbReference type="AlphaFoldDB" id="A0A0F9SWN4"/>
<name>A0A0F9SWN4_9ZZZZ</name>